<feature type="domain" description="Photolyase/cryptochrome alpha/beta" evidence="7">
    <location>
        <begin position="6"/>
        <end position="138"/>
    </location>
</feature>
<dbReference type="Gene3D" id="1.10.579.10">
    <property type="entry name" value="DNA Cyclobutane Dipyrimidine Photolyase, subunit A, domain 3"/>
    <property type="match status" value="1"/>
</dbReference>
<evidence type="ECO:0000256" key="5">
    <source>
        <dbReference type="ARBA" id="ARBA00022991"/>
    </source>
</evidence>
<evidence type="ECO:0000313" key="9">
    <source>
        <dbReference type="Proteomes" id="UP001500359"/>
    </source>
</evidence>
<accession>A0ABP3WRR4</accession>
<dbReference type="PANTHER" id="PTHR11455">
    <property type="entry name" value="CRYPTOCHROME"/>
    <property type="match status" value="1"/>
</dbReference>
<dbReference type="Gene3D" id="3.40.50.620">
    <property type="entry name" value="HUPs"/>
    <property type="match status" value="1"/>
</dbReference>
<protein>
    <recommendedName>
        <fullName evidence="2 6">Cryptochrome DASH</fullName>
    </recommendedName>
</protein>
<comment type="caution">
    <text evidence="8">The sequence shown here is derived from an EMBL/GenBank/DDBJ whole genome shotgun (WGS) entry which is preliminary data.</text>
</comment>
<comment type="function">
    <text evidence="6">May have a photoreceptor function.</text>
</comment>
<dbReference type="SUPFAM" id="SSF48173">
    <property type="entry name" value="Cryptochrome/photolyase FAD-binding domain"/>
    <property type="match status" value="1"/>
</dbReference>
<keyword evidence="3 6" id="KW-0285">Flavoprotein</keyword>
<dbReference type="EMBL" id="BAAAFD010000002">
    <property type="protein sequence ID" value="GAA0855058.1"/>
    <property type="molecule type" value="Genomic_DNA"/>
</dbReference>
<keyword evidence="4 6" id="KW-0274">FAD</keyword>
<evidence type="ECO:0000313" key="8">
    <source>
        <dbReference type="EMBL" id="GAA0855058.1"/>
    </source>
</evidence>
<comment type="cofactor">
    <cofactor evidence="6">
        <name>(6R)-5,10-methylene-5,6,7,8-tetrahydrofolate</name>
        <dbReference type="ChEBI" id="CHEBI:15636"/>
    </cofactor>
    <text evidence="6">Binds 1 5,10-methenyltetrahydrofolate (MTHF) per subunit.</text>
</comment>
<sequence length="443" mass="51291">MHTHTPLGIHWFNHDLRLDDNLALREIAGKVSHLLCVYVVDPRWFKSGHYQSAHMGQHRWAFLLQSLKDLDQQLKQVGNGLHVVYGEPVEQLSKLISESGASVLSTNSHSGVYERQQWQRLKRRFAGVIYIERPGHCLFDSSQLPFASDQLPDSFTPFRKQVESIKVDHPSKAIEYLPTCGEHVMPSWAAQLPTSTSHCDFAQGGATAAKQQLAYYLFESDLIQNYKHTRNGLDGWDFSSKLSAWLANGSLSVRQVYAQIKRYEAQRTSNESTYWLVFELLWREYFYWYALKHQHKLFRIQGVKSKKPLTSFWPQRFAKWCAGNTPYPIVNACMKQLNQTGYMSNRGRQLVASCLVHELEMDWRYGAAYFEQQLIDFDVASNYGNWQYLAGVGADPRGHRRFDLEKQARTYDPDGHFVSRWSGEVSSKQLDDVDPSDWPIFRH</sequence>
<dbReference type="Pfam" id="PF03441">
    <property type="entry name" value="FAD_binding_7"/>
    <property type="match status" value="1"/>
</dbReference>
<dbReference type="Proteomes" id="UP001500359">
    <property type="component" value="Unassembled WGS sequence"/>
</dbReference>
<dbReference type="InterPro" id="IPR005101">
    <property type="entry name" value="Cryptochr/Photolyase_FAD-bd"/>
</dbReference>
<evidence type="ECO:0000256" key="4">
    <source>
        <dbReference type="ARBA" id="ARBA00022827"/>
    </source>
</evidence>
<dbReference type="SUPFAM" id="SSF52425">
    <property type="entry name" value="Cryptochrome/photolyase, N-terminal domain"/>
    <property type="match status" value="1"/>
</dbReference>
<organism evidence="8 9">
    <name type="scientific">Aliiglaciecola litoralis</name>
    <dbReference type="NCBI Taxonomy" id="582857"/>
    <lineage>
        <taxon>Bacteria</taxon>
        <taxon>Pseudomonadati</taxon>
        <taxon>Pseudomonadota</taxon>
        <taxon>Gammaproteobacteria</taxon>
        <taxon>Alteromonadales</taxon>
        <taxon>Alteromonadaceae</taxon>
        <taxon>Aliiglaciecola</taxon>
    </lineage>
</organism>
<dbReference type="InterPro" id="IPR002081">
    <property type="entry name" value="Cryptochrome/DNA_photolyase_1"/>
</dbReference>
<dbReference type="InterPro" id="IPR036155">
    <property type="entry name" value="Crypto/Photolyase_N_sf"/>
</dbReference>
<evidence type="ECO:0000256" key="3">
    <source>
        <dbReference type="ARBA" id="ARBA00022630"/>
    </source>
</evidence>
<name>A0ABP3WRR4_9ALTE</name>
<evidence type="ECO:0000259" key="7">
    <source>
        <dbReference type="PROSITE" id="PS51645"/>
    </source>
</evidence>
<dbReference type="NCBIfam" id="TIGR02765">
    <property type="entry name" value="crypto_DASH"/>
    <property type="match status" value="1"/>
</dbReference>
<evidence type="ECO:0000256" key="1">
    <source>
        <dbReference type="ARBA" id="ARBA00005862"/>
    </source>
</evidence>
<dbReference type="RefSeq" id="WP_343857812.1">
    <property type="nucleotide sequence ID" value="NZ_BAAAFD010000002.1"/>
</dbReference>
<dbReference type="Gene3D" id="1.25.40.80">
    <property type="match status" value="1"/>
</dbReference>
<evidence type="ECO:0000256" key="6">
    <source>
        <dbReference type="RuleBase" id="RU367151"/>
    </source>
</evidence>
<dbReference type="Pfam" id="PF00875">
    <property type="entry name" value="DNA_photolyase"/>
    <property type="match status" value="1"/>
</dbReference>
<dbReference type="InterPro" id="IPR006050">
    <property type="entry name" value="DNA_photolyase_N"/>
</dbReference>
<keyword evidence="5 6" id="KW-0157">Chromophore</keyword>
<dbReference type="PROSITE" id="PS51645">
    <property type="entry name" value="PHR_CRY_ALPHA_BETA"/>
    <property type="match status" value="1"/>
</dbReference>
<gene>
    <name evidence="8" type="ORF">GCM10009114_13190</name>
</gene>
<dbReference type="InterPro" id="IPR036134">
    <property type="entry name" value="Crypto/Photolyase_FAD-like_sf"/>
</dbReference>
<comment type="similarity">
    <text evidence="1 6">Belongs to the DNA photolyase class-1 family.</text>
</comment>
<evidence type="ECO:0000256" key="2">
    <source>
        <dbReference type="ARBA" id="ARBA00017881"/>
    </source>
</evidence>
<keyword evidence="9" id="KW-1185">Reference proteome</keyword>
<dbReference type="PRINTS" id="PR00147">
    <property type="entry name" value="DNAPHOTLYASE"/>
</dbReference>
<comment type="cofactor">
    <cofactor evidence="6">
        <name>FAD</name>
        <dbReference type="ChEBI" id="CHEBI:57692"/>
    </cofactor>
    <text evidence="6">Binds 1 FAD per subunit.</text>
</comment>
<dbReference type="InterPro" id="IPR014729">
    <property type="entry name" value="Rossmann-like_a/b/a_fold"/>
</dbReference>
<reference evidence="9" key="1">
    <citation type="journal article" date="2019" name="Int. J. Syst. Evol. Microbiol.">
        <title>The Global Catalogue of Microorganisms (GCM) 10K type strain sequencing project: providing services to taxonomists for standard genome sequencing and annotation.</title>
        <authorList>
            <consortium name="The Broad Institute Genomics Platform"/>
            <consortium name="The Broad Institute Genome Sequencing Center for Infectious Disease"/>
            <person name="Wu L."/>
            <person name="Ma J."/>
        </authorList>
    </citation>
    <scope>NUCLEOTIDE SEQUENCE [LARGE SCALE GENOMIC DNA]</scope>
    <source>
        <strain evidence="9">JCM 15896</strain>
    </source>
</reference>
<proteinExistence type="inferred from homology"/>
<dbReference type="InterPro" id="IPR014133">
    <property type="entry name" value="Cry_DASH"/>
</dbReference>
<dbReference type="PANTHER" id="PTHR11455:SF22">
    <property type="entry name" value="CRYPTOCHROME DASH"/>
    <property type="match status" value="1"/>
</dbReference>